<dbReference type="InterPro" id="IPR018303">
    <property type="entry name" value="ATPase_P-typ_P_site"/>
</dbReference>
<evidence type="ECO:0000256" key="5">
    <source>
        <dbReference type="ARBA" id="ARBA00022741"/>
    </source>
</evidence>
<evidence type="ECO:0000256" key="2">
    <source>
        <dbReference type="ARBA" id="ARBA00022475"/>
    </source>
</evidence>
<comment type="caution">
    <text evidence="11">The sequence shown here is derived from an EMBL/GenBank/DDBJ whole genome shotgun (WGS) entry which is preliminary data.</text>
</comment>
<reference evidence="11" key="1">
    <citation type="submission" date="2010-05" db="EMBL/GenBank/DDBJ databases">
        <title>The draft genome of Desulfonatronospira thiodismutans ASO3-1.</title>
        <authorList>
            <consortium name="US DOE Joint Genome Institute (JGI-PGF)"/>
            <person name="Lucas S."/>
            <person name="Copeland A."/>
            <person name="Lapidus A."/>
            <person name="Cheng J.-F."/>
            <person name="Bruce D."/>
            <person name="Goodwin L."/>
            <person name="Pitluck S."/>
            <person name="Chertkov O."/>
            <person name="Brettin T."/>
            <person name="Detter J.C."/>
            <person name="Han C."/>
            <person name="Land M.L."/>
            <person name="Hauser L."/>
            <person name="Kyrpides N."/>
            <person name="Mikhailova N."/>
            <person name="Muyzer G."/>
            <person name="Woyke T."/>
        </authorList>
    </citation>
    <scope>NUCLEOTIDE SEQUENCE [LARGE SCALE GENOMIC DNA]</scope>
    <source>
        <strain evidence="11">ASO3-1</strain>
    </source>
</reference>
<dbReference type="PANTHER" id="PTHR42861">
    <property type="entry name" value="CALCIUM-TRANSPORTING ATPASE"/>
    <property type="match status" value="1"/>
</dbReference>
<dbReference type="InterPro" id="IPR023298">
    <property type="entry name" value="ATPase_P-typ_TM_dom_sf"/>
</dbReference>
<sequence length="923" mass="99692">MKTDPDIEPETSWHSMPVQEVFQHLQTSENGLDSSQARQRLDSFGPNKLPRARKQGPFKRFLLQFHNVLIYVLLAATIVTALLQQWVDSAVIFAVCLVNALIGFIQEGKAEKSMESLQGMLAPVATVLRDGQKKTVPAEELVPGDVVVLSSGDKVPADLRLFQARDLQIEEAALTGESVPVGKDIYEADPEAGLGDRSCMAFSGTMVAYGQGAGVVAATGAHTQIGRISAMLAQVQTLTTPLLKKITRFGHFLTAAILVTALATFAFGILVRQLMPSEMFMAAVGLAVSAIPAGLPAIMTITLAIGVQRMARRNAIIRKLPALETLGAVTTICSDKTGTLTKNQMTVQSVQVSEDLYLITGTGYNPMGEFRLQDQNIDPLQHSLLAETLRAVLLCNEAHIYYQENEGVYRLEGASTEGALVAAAMKAGLDQKQENADRPRIDAIPFSSDKKFMATLHDYHQDGGRRIILKGAPERVLERCSHQANSNGQKELDPDFWHNSGETIASRGQRLLAVAFKDVPGDKKGLDEEDTSEGFTLLGLFGIIDPPREEAVKAAAKLIGRCVSVRDCQSAGINVKMITGDHALTAVSIADELGIGDGRTFLAGKDLEKMSDEELEKKVPGVDVYARTSPEHKLRLVQALQAGGNIVAMTGDGVNDAPALKRADVGVAMGKGGTEAAREASDVVLADDNFASIANAVEEGRTIYDNLKKAILFILPTNGGQALVVMASIVLGIGLLGEGGEYTLPISPPQILWINMIIAVTLALALAFEPPEGNVMSRPPRPPDEPLISGFLIWRVASVSVLLVIGTLWHYQYMLSGGASHELASTTAINTLVVGQVFYLINSRFIHEPAWSIRGFLGSRAVLISIAVLAVLQIGFTYLPFMQYIFQTEPVCLESWIRIVLFGIIVFLAVELEKAFFRSRTGD</sequence>
<dbReference type="Pfam" id="PF13246">
    <property type="entry name" value="Cation_ATPase"/>
    <property type="match status" value="1"/>
</dbReference>
<dbReference type="GO" id="GO:0046873">
    <property type="term" value="F:metal ion transmembrane transporter activity"/>
    <property type="evidence" value="ECO:0007669"/>
    <property type="project" value="UniProtKB-ARBA"/>
</dbReference>
<evidence type="ECO:0000313" key="11">
    <source>
        <dbReference type="EMBL" id="EFI34476.1"/>
    </source>
</evidence>
<dbReference type="InterPro" id="IPR044492">
    <property type="entry name" value="P_typ_ATPase_HD_dom"/>
</dbReference>
<dbReference type="eggNOG" id="COG0474">
    <property type="taxonomic scope" value="Bacteria"/>
</dbReference>
<dbReference type="InterPro" id="IPR006068">
    <property type="entry name" value="ATPase_P-typ_cation-transptr_C"/>
</dbReference>
<keyword evidence="9" id="KW-0472">Membrane</keyword>
<keyword evidence="5" id="KW-0547">Nucleotide-binding</keyword>
<dbReference type="PROSITE" id="PS00154">
    <property type="entry name" value="ATPASE_E1_E2"/>
    <property type="match status" value="1"/>
</dbReference>
<dbReference type="Gene3D" id="3.40.1110.10">
    <property type="entry name" value="Calcium-transporting ATPase, cytoplasmic domain N"/>
    <property type="match status" value="1"/>
</dbReference>
<dbReference type="SUPFAM" id="SSF81660">
    <property type="entry name" value="Metal cation-transporting ATPase, ATP-binding domain N"/>
    <property type="match status" value="1"/>
</dbReference>
<dbReference type="Pfam" id="PF00122">
    <property type="entry name" value="E1-E2_ATPase"/>
    <property type="match status" value="1"/>
</dbReference>
<dbReference type="PRINTS" id="PR00120">
    <property type="entry name" value="HATPASE"/>
</dbReference>
<dbReference type="Pfam" id="PF08282">
    <property type="entry name" value="Hydrolase_3"/>
    <property type="match status" value="1"/>
</dbReference>
<evidence type="ECO:0000256" key="6">
    <source>
        <dbReference type="ARBA" id="ARBA00022840"/>
    </source>
</evidence>
<evidence type="ECO:0000256" key="3">
    <source>
        <dbReference type="ARBA" id="ARBA00022692"/>
    </source>
</evidence>
<dbReference type="GO" id="GO:0046872">
    <property type="term" value="F:metal ion binding"/>
    <property type="evidence" value="ECO:0007669"/>
    <property type="project" value="UniProtKB-KW"/>
</dbReference>
<gene>
    <name evidence="11" type="ORF">Dthio_PD1835</name>
</gene>
<dbReference type="RefSeq" id="WP_008869798.1">
    <property type="nucleotide sequence ID" value="NZ_ACJN02000002.1"/>
</dbReference>
<dbReference type="SUPFAM" id="SSF81653">
    <property type="entry name" value="Calcium ATPase, transduction domain A"/>
    <property type="match status" value="1"/>
</dbReference>
<dbReference type="InterPro" id="IPR023299">
    <property type="entry name" value="ATPase_P-typ_cyto_dom_N"/>
</dbReference>
<evidence type="ECO:0000256" key="1">
    <source>
        <dbReference type="ARBA" id="ARBA00004651"/>
    </source>
</evidence>
<dbReference type="SFLD" id="SFLDS00003">
    <property type="entry name" value="Haloacid_Dehalogenase"/>
    <property type="match status" value="1"/>
</dbReference>
<dbReference type="GO" id="GO:0005886">
    <property type="term" value="C:plasma membrane"/>
    <property type="evidence" value="ECO:0007669"/>
    <property type="project" value="UniProtKB-SubCell"/>
</dbReference>
<dbReference type="OrthoDB" id="9763278at2"/>
<dbReference type="InterPro" id="IPR008250">
    <property type="entry name" value="ATPase_P-typ_transduc_dom_A_sf"/>
</dbReference>
<evidence type="ECO:0000313" key="12">
    <source>
        <dbReference type="Proteomes" id="UP000005496"/>
    </source>
</evidence>
<keyword evidence="2" id="KW-1003">Cell membrane</keyword>
<keyword evidence="6" id="KW-0067">ATP-binding</keyword>
<dbReference type="CDD" id="cd02080">
    <property type="entry name" value="P-type_ATPase_cation"/>
    <property type="match status" value="1"/>
</dbReference>
<dbReference type="PRINTS" id="PR00119">
    <property type="entry name" value="CATATPASE"/>
</dbReference>
<name>D6SP00_9BACT</name>
<evidence type="ECO:0000256" key="9">
    <source>
        <dbReference type="ARBA" id="ARBA00023136"/>
    </source>
</evidence>
<evidence type="ECO:0000256" key="7">
    <source>
        <dbReference type="ARBA" id="ARBA00022967"/>
    </source>
</evidence>
<keyword evidence="7" id="KW-1278">Translocase</keyword>
<comment type="subcellular location">
    <subcellularLocation>
        <location evidence="1">Cell membrane</location>
        <topology evidence="1">Multi-pass membrane protein</topology>
    </subcellularLocation>
</comment>
<proteinExistence type="predicted"/>
<dbReference type="Proteomes" id="UP000005496">
    <property type="component" value="Unassembled WGS sequence"/>
</dbReference>
<dbReference type="AlphaFoldDB" id="D6SP00"/>
<protein>
    <submittedName>
        <fullName evidence="11">ATPase, P-type (Transporting), HAD superfamily, subfamily IC</fullName>
    </submittedName>
</protein>
<dbReference type="GO" id="GO:0005524">
    <property type="term" value="F:ATP binding"/>
    <property type="evidence" value="ECO:0007669"/>
    <property type="project" value="UniProtKB-KW"/>
</dbReference>
<dbReference type="GO" id="GO:0016887">
    <property type="term" value="F:ATP hydrolysis activity"/>
    <property type="evidence" value="ECO:0007669"/>
    <property type="project" value="InterPro"/>
</dbReference>
<keyword evidence="4" id="KW-0479">Metal-binding</keyword>
<dbReference type="InterPro" id="IPR001757">
    <property type="entry name" value="P_typ_ATPase"/>
</dbReference>
<dbReference type="SMART" id="SM00831">
    <property type="entry name" value="Cation_ATPase_N"/>
    <property type="match status" value="1"/>
</dbReference>
<dbReference type="InterPro" id="IPR004014">
    <property type="entry name" value="ATPase_P-typ_cation-transptr_N"/>
</dbReference>
<dbReference type="InterPro" id="IPR023214">
    <property type="entry name" value="HAD_sf"/>
</dbReference>
<dbReference type="SUPFAM" id="SSF56784">
    <property type="entry name" value="HAD-like"/>
    <property type="match status" value="1"/>
</dbReference>
<evidence type="ECO:0000256" key="4">
    <source>
        <dbReference type="ARBA" id="ARBA00022723"/>
    </source>
</evidence>
<dbReference type="Pfam" id="PF00689">
    <property type="entry name" value="Cation_ATPase_C"/>
    <property type="match status" value="1"/>
</dbReference>
<dbReference type="SFLD" id="SFLDG00002">
    <property type="entry name" value="C1.7:_P-type_atpase_like"/>
    <property type="match status" value="1"/>
</dbReference>
<dbReference type="FunFam" id="2.70.150.10:FF:000016">
    <property type="entry name" value="Calcium-transporting P-type ATPase putative"/>
    <property type="match status" value="1"/>
</dbReference>
<dbReference type="EMBL" id="ACJN02000002">
    <property type="protein sequence ID" value="EFI34476.1"/>
    <property type="molecule type" value="Genomic_DNA"/>
</dbReference>
<dbReference type="SUPFAM" id="SSF81665">
    <property type="entry name" value="Calcium ATPase, transmembrane domain M"/>
    <property type="match status" value="1"/>
</dbReference>
<dbReference type="InterPro" id="IPR059000">
    <property type="entry name" value="ATPase_P-type_domA"/>
</dbReference>
<evidence type="ECO:0000259" key="10">
    <source>
        <dbReference type="SMART" id="SM00831"/>
    </source>
</evidence>
<dbReference type="Gene3D" id="2.70.150.10">
    <property type="entry name" value="Calcium-transporting ATPase, cytoplasmic transduction domain A"/>
    <property type="match status" value="1"/>
</dbReference>
<feature type="domain" description="Cation-transporting P-type ATPase N-terminal" evidence="10">
    <location>
        <begin position="12"/>
        <end position="85"/>
    </location>
</feature>
<dbReference type="GO" id="GO:0098662">
    <property type="term" value="P:inorganic cation transmembrane transport"/>
    <property type="evidence" value="ECO:0007669"/>
    <property type="project" value="UniProtKB-ARBA"/>
</dbReference>
<dbReference type="SFLD" id="SFLDF00027">
    <property type="entry name" value="p-type_atpase"/>
    <property type="match status" value="1"/>
</dbReference>
<dbReference type="Gene3D" id="1.20.1110.10">
    <property type="entry name" value="Calcium-transporting ATPase, transmembrane domain"/>
    <property type="match status" value="1"/>
</dbReference>
<accession>D6SP00</accession>
<dbReference type="Pfam" id="PF00690">
    <property type="entry name" value="Cation_ATPase_N"/>
    <property type="match status" value="1"/>
</dbReference>
<keyword evidence="8" id="KW-1133">Transmembrane helix</keyword>
<organism evidence="11 12">
    <name type="scientific">Desulfonatronospira thiodismutans ASO3-1</name>
    <dbReference type="NCBI Taxonomy" id="555779"/>
    <lineage>
        <taxon>Bacteria</taxon>
        <taxon>Pseudomonadati</taxon>
        <taxon>Thermodesulfobacteriota</taxon>
        <taxon>Desulfovibrionia</taxon>
        <taxon>Desulfovibrionales</taxon>
        <taxon>Desulfonatronovibrionaceae</taxon>
        <taxon>Desulfonatronospira</taxon>
    </lineage>
</organism>
<dbReference type="NCBIfam" id="TIGR01494">
    <property type="entry name" value="ATPase_P-type"/>
    <property type="match status" value="3"/>
</dbReference>
<keyword evidence="12" id="KW-1185">Reference proteome</keyword>
<dbReference type="InterPro" id="IPR036412">
    <property type="entry name" value="HAD-like_sf"/>
</dbReference>
<dbReference type="Gene3D" id="3.40.50.1000">
    <property type="entry name" value="HAD superfamily/HAD-like"/>
    <property type="match status" value="1"/>
</dbReference>
<evidence type="ECO:0000256" key="8">
    <source>
        <dbReference type="ARBA" id="ARBA00022989"/>
    </source>
</evidence>
<dbReference type="GO" id="GO:0015662">
    <property type="term" value="F:P-type ion transporter activity"/>
    <property type="evidence" value="ECO:0007669"/>
    <property type="project" value="UniProtKB-ARBA"/>
</dbReference>
<dbReference type="GO" id="GO:0019829">
    <property type="term" value="F:ATPase-coupled monoatomic cation transmembrane transporter activity"/>
    <property type="evidence" value="ECO:0007669"/>
    <property type="project" value="UniProtKB-ARBA"/>
</dbReference>
<keyword evidence="3" id="KW-0812">Transmembrane</keyword>